<feature type="region of interest" description="Disordered" evidence="1">
    <location>
        <begin position="31"/>
        <end position="133"/>
    </location>
</feature>
<dbReference type="Pfam" id="PF14478">
    <property type="entry name" value="DUF4430"/>
    <property type="match status" value="1"/>
</dbReference>
<dbReference type="Gene3D" id="2.170.130.30">
    <property type="match status" value="1"/>
</dbReference>
<accession>A0ABR7ISM1</accession>
<feature type="compositionally biased region" description="Low complexity" evidence="1">
    <location>
        <begin position="35"/>
        <end position="51"/>
    </location>
</feature>
<organism evidence="4 5">
    <name type="scientific">Clostridium facile</name>
    <dbReference type="NCBI Taxonomy" id="2763035"/>
    <lineage>
        <taxon>Bacteria</taxon>
        <taxon>Bacillati</taxon>
        <taxon>Bacillota</taxon>
        <taxon>Clostridia</taxon>
        <taxon>Eubacteriales</taxon>
        <taxon>Clostridiaceae</taxon>
        <taxon>Clostridium</taxon>
    </lineage>
</organism>
<protein>
    <submittedName>
        <fullName evidence="4">DUF4430 domain-containing protein</fullName>
    </submittedName>
</protein>
<feature type="chain" id="PRO_5047405713" evidence="2">
    <location>
        <begin position="19"/>
        <end position="258"/>
    </location>
</feature>
<name>A0ABR7ISM1_9CLOT</name>
<feature type="compositionally biased region" description="Low complexity" evidence="1">
    <location>
        <begin position="67"/>
        <end position="80"/>
    </location>
</feature>
<feature type="domain" description="Transcobalamin-like C-terminal" evidence="3">
    <location>
        <begin position="180"/>
        <end position="253"/>
    </location>
</feature>
<evidence type="ECO:0000259" key="3">
    <source>
        <dbReference type="Pfam" id="PF14478"/>
    </source>
</evidence>
<gene>
    <name evidence="4" type="ORF">H8Z77_08905</name>
</gene>
<keyword evidence="2" id="KW-0732">Signal</keyword>
<comment type="caution">
    <text evidence="4">The sequence shown here is derived from an EMBL/GenBank/DDBJ whole genome shotgun (WGS) entry which is preliminary data.</text>
</comment>
<proteinExistence type="predicted"/>
<feature type="signal peptide" evidence="2">
    <location>
        <begin position="1"/>
        <end position="18"/>
    </location>
</feature>
<dbReference type="RefSeq" id="WP_186996792.1">
    <property type="nucleotide sequence ID" value="NZ_JACOQK010000001.1"/>
</dbReference>
<keyword evidence="5" id="KW-1185">Reference proteome</keyword>
<evidence type="ECO:0000256" key="2">
    <source>
        <dbReference type="SAM" id="SignalP"/>
    </source>
</evidence>
<feature type="compositionally biased region" description="Low complexity" evidence="1">
    <location>
        <begin position="115"/>
        <end position="133"/>
    </location>
</feature>
<dbReference type="Proteomes" id="UP000649151">
    <property type="component" value="Unassembled WGS sequence"/>
</dbReference>
<dbReference type="EMBL" id="JACOQK010000001">
    <property type="protein sequence ID" value="MBC5788135.1"/>
    <property type="molecule type" value="Genomic_DNA"/>
</dbReference>
<evidence type="ECO:0000313" key="4">
    <source>
        <dbReference type="EMBL" id="MBC5788135.1"/>
    </source>
</evidence>
<dbReference type="PROSITE" id="PS51257">
    <property type="entry name" value="PROKAR_LIPOPROTEIN"/>
    <property type="match status" value="1"/>
</dbReference>
<evidence type="ECO:0000313" key="5">
    <source>
        <dbReference type="Proteomes" id="UP000649151"/>
    </source>
</evidence>
<sequence>MKRFVCFLLSLMIAISFAGCGGFETVEEHNKKLESSYGSSEASSSQESSSSFNQEKEGSQIEDNPTSGSGQEAGGESSKSGNEKQPSSAKPGGNQPAANQPSEDQPNSAQQPSGQTPAAPPAETTPSQAPETPQTIQVTISVQCKVLVGNNNLAEPYRPYVPSNGYIQGTTQVTIPKNGTVFDALQALNLNPAPTYDGSVKRKDVYITSIHHIPQRACGGQSGWKYKVNQDIPNLSCSAYQLHGGETIEWYYTEHIFD</sequence>
<reference evidence="4 5" key="1">
    <citation type="submission" date="2020-08" db="EMBL/GenBank/DDBJ databases">
        <title>Genome public.</title>
        <authorList>
            <person name="Liu C."/>
            <person name="Sun Q."/>
        </authorList>
    </citation>
    <scope>NUCLEOTIDE SEQUENCE [LARGE SCALE GENOMIC DNA]</scope>
    <source>
        <strain evidence="4 5">NSJ-27</strain>
    </source>
</reference>
<dbReference type="InterPro" id="IPR027954">
    <property type="entry name" value="Transcobalamin-like_C"/>
</dbReference>
<feature type="compositionally biased region" description="Polar residues" evidence="1">
    <location>
        <begin position="96"/>
        <end position="114"/>
    </location>
</feature>
<evidence type="ECO:0000256" key="1">
    <source>
        <dbReference type="SAM" id="MobiDB-lite"/>
    </source>
</evidence>